<dbReference type="GO" id="GO:0016020">
    <property type="term" value="C:membrane"/>
    <property type="evidence" value="ECO:0007669"/>
    <property type="project" value="UniProtKB-SubCell"/>
</dbReference>
<feature type="domain" description="RDD" evidence="6">
    <location>
        <begin position="34"/>
        <end position="161"/>
    </location>
</feature>
<proteinExistence type="predicted"/>
<evidence type="ECO:0000313" key="7">
    <source>
        <dbReference type="EMBL" id="KAA1419070.1"/>
    </source>
</evidence>
<dbReference type="Proteomes" id="UP000325003">
    <property type="component" value="Unassembled WGS sequence"/>
</dbReference>
<reference evidence="7 8" key="1">
    <citation type="submission" date="2019-09" db="EMBL/GenBank/DDBJ databases">
        <title>Nocardioides panacisoli sp. nov., isolated from the soil of a ginseng field.</title>
        <authorList>
            <person name="Cho C."/>
        </authorList>
    </citation>
    <scope>NUCLEOTIDE SEQUENCE [LARGE SCALE GENOMIC DNA]</scope>
    <source>
        <strain evidence="7 8">BN130099</strain>
    </source>
</reference>
<keyword evidence="8" id="KW-1185">Reference proteome</keyword>
<comment type="caution">
    <text evidence="7">The sequence shown here is derived from an EMBL/GenBank/DDBJ whole genome shotgun (WGS) entry which is preliminary data.</text>
</comment>
<evidence type="ECO:0000259" key="6">
    <source>
        <dbReference type="Pfam" id="PF06271"/>
    </source>
</evidence>
<keyword evidence="3 5" id="KW-1133">Transmembrane helix</keyword>
<gene>
    <name evidence="7" type="ORF">F0U44_11455</name>
</gene>
<accession>A0A5B1LGZ6</accession>
<evidence type="ECO:0000313" key="8">
    <source>
        <dbReference type="Proteomes" id="UP000325003"/>
    </source>
</evidence>
<dbReference type="PANTHER" id="PTHR38480:SF1">
    <property type="entry name" value="SLR0254 PROTEIN"/>
    <property type="match status" value="1"/>
</dbReference>
<protein>
    <submittedName>
        <fullName evidence="7">RDD family protein</fullName>
    </submittedName>
</protein>
<dbReference type="InterPro" id="IPR010432">
    <property type="entry name" value="RDD"/>
</dbReference>
<keyword evidence="2 5" id="KW-0812">Transmembrane</keyword>
<dbReference type="Pfam" id="PF06271">
    <property type="entry name" value="RDD"/>
    <property type="match status" value="1"/>
</dbReference>
<sequence length="276" mass="29785">MSTQPAPTPQVEFATITTDDLVTGEGVALDLPPASLGLRLTSGLIDAVATVVLFLVSLFVLVIATARGSDDLIALALVVAIILTFVVFPTTLETLTRGRSLGKLAMGLRTVRDDAGPISFHHAVVRALIGFVEIYLASGALAFFSMLVNHRGKRLGDLAAGTYVIRDRVGLRLPMPPPMPPQLAQWARTADVATLPTGLALAVRQYIARLPTLDPATRHRVGTDLLEDVRRYVAPLPPADAPVELVLGAVIAERRDRDLARLRRDDELRQRLASRD</sequence>
<keyword evidence="4 5" id="KW-0472">Membrane</keyword>
<feature type="transmembrane region" description="Helical" evidence="5">
    <location>
        <begin position="72"/>
        <end position="92"/>
    </location>
</feature>
<evidence type="ECO:0000256" key="1">
    <source>
        <dbReference type="ARBA" id="ARBA00004141"/>
    </source>
</evidence>
<dbReference type="AlphaFoldDB" id="A0A5B1LGZ6"/>
<evidence type="ECO:0000256" key="4">
    <source>
        <dbReference type="ARBA" id="ARBA00023136"/>
    </source>
</evidence>
<organism evidence="7 8">
    <name type="scientific">Nocardioides humilatus</name>
    <dbReference type="NCBI Taxonomy" id="2607660"/>
    <lineage>
        <taxon>Bacteria</taxon>
        <taxon>Bacillati</taxon>
        <taxon>Actinomycetota</taxon>
        <taxon>Actinomycetes</taxon>
        <taxon>Propionibacteriales</taxon>
        <taxon>Nocardioidaceae</taxon>
        <taxon>Nocardioides</taxon>
    </lineage>
</organism>
<feature type="transmembrane region" description="Helical" evidence="5">
    <location>
        <begin position="44"/>
        <end position="65"/>
    </location>
</feature>
<evidence type="ECO:0000256" key="5">
    <source>
        <dbReference type="SAM" id="Phobius"/>
    </source>
</evidence>
<feature type="transmembrane region" description="Helical" evidence="5">
    <location>
        <begin position="127"/>
        <end position="148"/>
    </location>
</feature>
<dbReference type="RefSeq" id="WP_149728405.1">
    <property type="nucleotide sequence ID" value="NZ_VUJV01000003.1"/>
</dbReference>
<dbReference type="PANTHER" id="PTHR38480">
    <property type="entry name" value="SLR0254 PROTEIN"/>
    <property type="match status" value="1"/>
</dbReference>
<name>A0A5B1LGZ6_9ACTN</name>
<evidence type="ECO:0000256" key="3">
    <source>
        <dbReference type="ARBA" id="ARBA00022989"/>
    </source>
</evidence>
<evidence type="ECO:0000256" key="2">
    <source>
        <dbReference type="ARBA" id="ARBA00022692"/>
    </source>
</evidence>
<comment type="subcellular location">
    <subcellularLocation>
        <location evidence="1">Membrane</location>
        <topology evidence="1">Multi-pass membrane protein</topology>
    </subcellularLocation>
</comment>
<reference evidence="7 8" key="2">
    <citation type="submission" date="2019-09" db="EMBL/GenBank/DDBJ databases">
        <authorList>
            <person name="Jin C."/>
        </authorList>
    </citation>
    <scope>NUCLEOTIDE SEQUENCE [LARGE SCALE GENOMIC DNA]</scope>
    <source>
        <strain evidence="7 8">BN130099</strain>
    </source>
</reference>
<dbReference type="EMBL" id="VUJV01000003">
    <property type="protein sequence ID" value="KAA1419070.1"/>
    <property type="molecule type" value="Genomic_DNA"/>
</dbReference>